<reference evidence="2 3" key="1">
    <citation type="submission" date="2017-08" db="EMBL/GenBank/DDBJ databases">
        <title>The whole genome shortgun sequences of strain Leeuwenhoekiella nanhaiensis G18 from the South China Sea.</title>
        <authorList>
            <person name="Liu Q."/>
        </authorList>
    </citation>
    <scope>NUCLEOTIDE SEQUENCE [LARGE SCALE GENOMIC DNA]</scope>
    <source>
        <strain evidence="2 3">G18</strain>
    </source>
</reference>
<keyword evidence="3" id="KW-1185">Reference proteome</keyword>
<feature type="signal peptide" evidence="1">
    <location>
        <begin position="1"/>
        <end position="27"/>
    </location>
</feature>
<comment type="caution">
    <text evidence="2">The sequence shown here is derived from an EMBL/GenBank/DDBJ whole genome shotgun (WGS) entry which is preliminary data.</text>
</comment>
<dbReference type="EMBL" id="NQXA01000022">
    <property type="protein sequence ID" value="PHQ28002.1"/>
    <property type="molecule type" value="Genomic_DNA"/>
</dbReference>
<evidence type="ECO:0000313" key="3">
    <source>
        <dbReference type="Proteomes" id="UP000229433"/>
    </source>
</evidence>
<protein>
    <recommendedName>
        <fullName evidence="4">Alpha/beta hydrolase</fullName>
    </recommendedName>
</protein>
<accession>A0A2G1VMK7</accession>
<evidence type="ECO:0008006" key="4">
    <source>
        <dbReference type="Google" id="ProtNLM"/>
    </source>
</evidence>
<evidence type="ECO:0000256" key="1">
    <source>
        <dbReference type="SAM" id="SignalP"/>
    </source>
</evidence>
<gene>
    <name evidence="2" type="ORF">CJ305_16985</name>
</gene>
<proteinExistence type="predicted"/>
<dbReference type="AlphaFoldDB" id="A0A2G1VMK7"/>
<name>A0A2G1VMK7_9FLAO</name>
<sequence>MFIFETPFMRVSLLLFLFVFTISAGNAQDQTFTKGMVTQTEVSNDTLSLPYSIYLPVNYTGQEPSKVLFVFDPDGEGVRAARLFTAATEPDDFVIVSNNFPLPQALDSLDANANKAILMMRDVFLKIPIKQNDIYLTGLRSGARVASALSYVVTNASRLLLVDDMYFANRFSRRAGRNLVMGLVGRSSPNYYQMSDYFYLLNTFSRDNELYAYENTGEWPDAVLLRVMVNRLKHINDERLNREQSDSAYAVDYSKDLEALKSIIDSREYLTGYDLIQDAKSDYRGYVDLDPIRDLQRSVRRSDAYKQARRNDRSGNIEEQLLLEDIDYFLDEDFAMANFENLGYWDERIRQFEAASKNSSKPKEQQVAKRILGFIDYKIEDFLFLNTQRLIPQRIFVNVLNTILHPEEPKSYLDIISLSAQDQDYNTAFFYLEELLKQGYEDYESLYEIPNTELLKIKPTYNELIKSYLGKAKF</sequence>
<feature type="chain" id="PRO_5013888151" description="Alpha/beta hydrolase" evidence="1">
    <location>
        <begin position="28"/>
        <end position="474"/>
    </location>
</feature>
<dbReference type="Proteomes" id="UP000229433">
    <property type="component" value="Unassembled WGS sequence"/>
</dbReference>
<evidence type="ECO:0000313" key="2">
    <source>
        <dbReference type="EMBL" id="PHQ28002.1"/>
    </source>
</evidence>
<organism evidence="2 3">
    <name type="scientific">Leeuwenhoekiella nanhaiensis</name>
    <dbReference type="NCBI Taxonomy" id="1655491"/>
    <lineage>
        <taxon>Bacteria</taxon>
        <taxon>Pseudomonadati</taxon>
        <taxon>Bacteroidota</taxon>
        <taxon>Flavobacteriia</taxon>
        <taxon>Flavobacteriales</taxon>
        <taxon>Flavobacteriaceae</taxon>
        <taxon>Leeuwenhoekiella</taxon>
    </lineage>
</organism>
<keyword evidence="1" id="KW-0732">Signal</keyword>